<evidence type="ECO:0000256" key="9">
    <source>
        <dbReference type="ARBA" id="ARBA00022840"/>
    </source>
</evidence>
<keyword evidence="12" id="KW-0576">Peroxisome</keyword>
<keyword evidence="9" id="KW-0067">ATP-binding</keyword>
<feature type="domain" description="Acyl-CoA oxidase C-terminal" evidence="16">
    <location>
        <begin position="475"/>
        <end position="657"/>
    </location>
</feature>
<dbReference type="GO" id="GO:0071949">
    <property type="term" value="F:FAD binding"/>
    <property type="evidence" value="ECO:0007669"/>
    <property type="project" value="InterPro"/>
</dbReference>
<dbReference type="Pfam" id="PF02770">
    <property type="entry name" value="Acyl-CoA_dh_M"/>
    <property type="match status" value="1"/>
</dbReference>
<reference evidence="21 22" key="2">
    <citation type="journal article" date="2023" name="BMC Biol.">
        <title>The compact genome of the sponge Oopsacas minuta (Hexactinellida) is lacking key metazoan core genes.</title>
        <authorList>
            <person name="Santini S."/>
            <person name="Schenkelaars Q."/>
            <person name="Jourda C."/>
            <person name="Duchesne M."/>
            <person name="Belahbib H."/>
            <person name="Rocher C."/>
            <person name="Selva M."/>
            <person name="Riesgo A."/>
            <person name="Vervoort M."/>
            <person name="Leys S.P."/>
            <person name="Kodjabachian L."/>
            <person name="Le Bivic A."/>
            <person name="Borchiellini C."/>
            <person name="Claverie J.M."/>
            <person name="Renard E."/>
        </authorList>
    </citation>
    <scope>NUCLEOTIDE SEQUENCE [LARGE SCALE GENOMIC DNA]</scope>
    <source>
        <strain evidence="21">SPO-2</strain>
    </source>
</reference>
<dbReference type="InterPro" id="IPR006091">
    <property type="entry name" value="Acyl-CoA_Oxase/DH_mid-dom"/>
</dbReference>
<evidence type="ECO:0000256" key="1">
    <source>
        <dbReference type="ARBA" id="ARBA00001974"/>
    </source>
</evidence>
<keyword evidence="11" id="KW-0443">Lipid metabolism</keyword>
<evidence type="ECO:0000256" key="15">
    <source>
        <dbReference type="PIRSR" id="PIRSR000168-2"/>
    </source>
</evidence>
<protein>
    <recommendedName>
        <fullName evidence="13">Acyl-coenzyme A oxidase</fullName>
    </recommendedName>
</protein>
<evidence type="ECO:0000256" key="2">
    <source>
        <dbReference type="ARBA" id="ARBA00004275"/>
    </source>
</evidence>
<dbReference type="GO" id="GO:0005504">
    <property type="term" value="F:fatty acid binding"/>
    <property type="evidence" value="ECO:0007669"/>
    <property type="project" value="TreeGrafter"/>
</dbReference>
<evidence type="ECO:0000256" key="3">
    <source>
        <dbReference type="ARBA" id="ARBA00004846"/>
    </source>
</evidence>
<comment type="subcellular location">
    <subcellularLocation>
        <location evidence="2">Peroxisome</location>
    </subcellularLocation>
</comment>
<dbReference type="EMBL" id="JAKMXF010000266">
    <property type="protein sequence ID" value="KAI6653659.1"/>
    <property type="molecule type" value="Genomic_DNA"/>
</dbReference>
<dbReference type="Pfam" id="PF22924">
    <property type="entry name" value="ACOX_C_alpha1"/>
    <property type="match status" value="1"/>
</dbReference>
<keyword evidence="6" id="KW-0547">Nucleotide-binding</keyword>
<evidence type="ECO:0000259" key="16">
    <source>
        <dbReference type="Pfam" id="PF01756"/>
    </source>
</evidence>
<keyword evidence="22" id="KW-1185">Reference proteome</keyword>
<reference evidence="21" key="1">
    <citation type="submission" date="2022-02" db="EMBL/GenBank/DDBJ databases">
        <authorList>
            <person name="Santini S."/>
            <person name="Jourda C."/>
            <person name="Belahbib H."/>
            <person name="Rocher C."/>
            <person name="Selva M."/>
            <person name="Borchiellini C."/>
            <person name="Renard E."/>
        </authorList>
    </citation>
    <scope>NUCLEOTIDE SEQUENCE</scope>
    <source>
        <strain evidence="21">SPO-2</strain>
    </source>
</reference>
<feature type="binding site" evidence="15">
    <location>
        <position position="176"/>
    </location>
    <ligand>
        <name>FAD</name>
        <dbReference type="ChEBI" id="CHEBI:57692"/>
    </ligand>
</feature>
<evidence type="ECO:0000256" key="14">
    <source>
        <dbReference type="PIRSR" id="PIRSR000168-1"/>
    </source>
</evidence>
<dbReference type="InterPro" id="IPR036250">
    <property type="entry name" value="AcylCo_DH-like_C"/>
</dbReference>
<dbReference type="PIRSF" id="PIRSF000168">
    <property type="entry name" value="Acyl-CoA_oxidase"/>
    <property type="match status" value="1"/>
</dbReference>
<dbReference type="InterPro" id="IPR029320">
    <property type="entry name" value="Acyl-CoA_ox_N"/>
</dbReference>
<dbReference type="FunFam" id="1.10.540.10:FF:000006">
    <property type="entry name" value="Acyl-coenzyme A oxidase"/>
    <property type="match status" value="1"/>
</dbReference>
<organism evidence="21 22">
    <name type="scientific">Oopsacas minuta</name>
    <dbReference type="NCBI Taxonomy" id="111878"/>
    <lineage>
        <taxon>Eukaryota</taxon>
        <taxon>Metazoa</taxon>
        <taxon>Porifera</taxon>
        <taxon>Hexactinellida</taxon>
        <taxon>Hexasterophora</taxon>
        <taxon>Lyssacinosida</taxon>
        <taxon>Leucopsacidae</taxon>
        <taxon>Oopsacas</taxon>
    </lineage>
</organism>
<evidence type="ECO:0000313" key="22">
    <source>
        <dbReference type="Proteomes" id="UP001165289"/>
    </source>
</evidence>
<evidence type="ECO:0000256" key="8">
    <source>
        <dbReference type="ARBA" id="ARBA00022832"/>
    </source>
</evidence>
<evidence type="ECO:0000259" key="18">
    <source>
        <dbReference type="Pfam" id="PF14749"/>
    </source>
</evidence>
<feature type="domain" description="Acyl-CoA oxidase/dehydrogenase middle" evidence="17">
    <location>
        <begin position="133"/>
        <end position="243"/>
    </location>
</feature>
<dbReference type="InterPro" id="IPR055060">
    <property type="entry name" value="ACOX_C_alpha1"/>
</dbReference>
<dbReference type="GO" id="GO:0003997">
    <property type="term" value="F:acyl-CoA oxidase activity"/>
    <property type="evidence" value="ECO:0007669"/>
    <property type="project" value="InterPro"/>
</dbReference>
<evidence type="ECO:0000256" key="4">
    <source>
        <dbReference type="ARBA" id="ARBA00006288"/>
    </source>
</evidence>
<dbReference type="SUPFAM" id="SSF56645">
    <property type="entry name" value="Acyl-CoA dehydrogenase NM domain-like"/>
    <property type="match status" value="1"/>
</dbReference>
<evidence type="ECO:0000256" key="7">
    <source>
        <dbReference type="ARBA" id="ARBA00022827"/>
    </source>
</evidence>
<evidence type="ECO:0000313" key="21">
    <source>
        <dbReference type="EMBL" id="KAI6661268.1"/>
    </source>
</evidence>
<keyword evidence="10" id="KW-0560">Oxidoreductase</keyword>
<comment type="cofactor">
    <cofactor evidence="1">
        <name>FAD</name>
        <dbReference type="ChEBI" id="CHEBI:57692"/>
    </cofactor>
</comment>
<name>A0AAV7KKA0_9METZ</name>
<evidence type="ECO:0000259" key="19">
    <source>
        <dbReference type="Pfam" id="PF22924"/>
    </source>
</evidence>
<keyword evidence="7 13" id="KW-0274">FAD</keyword>
<evidence type="ECO:0000256" key="5">
    <source>
        <dbReference type="ARBA" id="ARBA00022630"/>
    </source>
</evidence>
<evidence type="ECO:0000256" key="10">
    <source>
        <dbReference type="ARBA" id="ARBA00023002"/>
    </source>
</evidence>
<dbReference type="InterPro" id="IPR009100">
    <property type="entry name" value="AcylCoA_DH/oxidase_NM_dom_sf"/>
</dbReference>
<dbReference type="InterPro" id="IPR012258">
    <property type="entry name" value="Acyl-CoA_oxidase"/>
</dbReference>
<dbReference type="InterPro" id="IPR046373">
    <property type="entry name" value="Acyl-CoA_Oxase/DH_mid-dom_sf"/>
</dbReference>
<dbReference type="Gene3D" id="1.10.540.10">
    <property type="entry name" value="Acyl-CoA dehydrogenase/oxidase, N-terminal domain"/>
    <property type="match status" value="1"/>
</dbReference>
<accession>A0AAV7KKA0</accession>
<evidence type="ECO:0000256" key="13">
    <source>
        <dbReference type="PIRNR" id="PIRNR000168"/>
    </source>
</evidence>
<keyword evidence="5 13" id="KW-0285">Flavoprotein</keyword>
<keyword evidence="8" id="KW-0276">Fatty acid metabolism</keyword>
<dbReference type="SUPFAM" id="SSF47203">
    <property type="entry name" value="Acyl-CoA dehydrogenase C-terminal domain-like"/>
    <property type="match status" value="2"/>
</dbReference>
<dbReference type="GO" id="GO:0005777">
    <property type="term" value="C:peroxisome"/>
    <property type="evidence" value="ECO:0007669"/>
    <property type="project" value="UniProtKB-SubCell"/>
</dbReference>
<comment type="similarity">
    <text evidence="4 13">Belongs to the acyl-CoA oxidase family.</text>
</comment>
<dbReference type="Proteomes" id="UP001165289">
    <property type="component" value="Unassembled WGS sequence"/>
</dbReference>
<evidence type="ECO:0000259" key="17">
    <source>
        <dbReference type="Pfam" id="PF02770"/>
    </source>
</evidence>
<dbReference type="Gene3D" id="1.20.140.10">
    <property type="entry name" value="Butyryl-CoA Dehydrogenase, subunit A, domain 3"/>
    <property type="match status" value="2"/>
</dbReference>
<dbReference type="GO" id="GO:0005524">
    <property type="term" value="F:ATP binding"/>
    <property type="evidence" value="ECO:0007669"/>
    <property type="project" value="UniProtKB-KW"/>
</dbReference>
<evidence type="ECO:0000256" key="11">
    <source>
        <dbReference type="ARBA" id="ARBA00023098"/>
    </source>
</evidence>
<evidence type="ECO:0000256" key="12">
    <source>
        <dbReference type="ARBA" id="ARBA00023140"/>
    </source>
</evidence>
<feature type="domain" description="Acyl-coenzyme A oxidase N-terminal" evidence="18">
    <location>
        <begin position="14"/>
        <end position="130"/>
    </location>
</feature>
<dbReference type="FunFam" id="2.40.110.10:FF:000003">
    <property type="entry name" value="Acyl-coenzyme A oxidase"/>
    <property type="match status" value="1"/>
</dbReference>
<evidence type="ECO:0000256" key="6">
    <source>
        <dbReference type="ARBA" id="ARBA00022741"/>
    </source>
</evidence>
<dbReference type="Gene3D" id="2.40.110.10">
    <property type="entry name" value="Butyryl-CoA Dehydrogenase, subunit A, domain 2"/>
    <property type="match status" value="1"/>
</dbReference>
<dbReference type="Pfam" id="PF01756">
    <property type="entry name" value="ACOX"/>
    <property type="match status" value="1"/>
</dbReference>
<dbReference type="FunFam" id="1.20.140.10:FF:000005">
    <property type="entry name" value="Acyl-coenzyme A oxidase"/>
    <property type="match status" value="1"/>
</dbReference>
<dbReference type="PANTHER" id="PTHR10909:SF250">
    <property type="entry name" value="PEROXISOMAL ACYL-COENZYME A OXIDASE 1"/>
    <property type="match status" value="1"/>
</dbReference>
<dbReference type="FunFam" id="1.20.140.10:FF:000013">
    <property type="entry name" value="Acyl-coenzyme A oxidase"/>
    <property type="match status" value="1"/>
</dbReference>
<dbReference type="Pfam" id="PF14749">
    <property type="entry name" value="Acyl-CoA_ox_N"/>
    <property type="match status" value="1"/>
</dbReference>
<feature type="binding site" evidence="15">
    <location>
        <position position="137"/>
    </location>
    <ligand>
        <name>FAD</name>
        <dbReference type="ChEBI" id="CHEBI:57692"/>
    </ligand>
</feature>
<dbReference type="PANTHER" id="PTHR10909">
    <property type="entry name" value="ELECTRON TRANSPORT OXIDOREDUCTASE"/>
    <property type="match status" value="1"/>
</dbReference>
<comment type="pathway">
    <text evidence="3">Lipid metabolism; peroxisomal fatty acid beta-oxidation.</text>
</comment>
<dbReference type="GO" id="GO:0055088">
    <property type="term" value="P:lipid homeostasis"/>
    <property type="evidence" value="ECO:0007669"/>
    <property type="project" value="TreeGrafter"/>
</dbReference>
<dbReference type="InterPro" id="IPR002655">
    <property type="entry name" value="Acyl-CoA_oxidase_C"/>
</dbReference>
<dbReference type="EMBL" id="JAKMXF010000017">
    <property type="protein sequence ID" value="KAI6661268.1"/>
    <property type="molecule type" value="Genomic_DNA"/>
</dbReference>
<proteinExistence type="inferred from homology"/>
<evidence type="ECO:0000313" key="20">
    <source>
        <dbReference type="EMBL" id="KAI6653659.1"/>
    </source>
</evidence>
<dbReference type="InterPro" id="IPR037069">
    <property type="entry name" value="AcylCoA_DH/ox_N_sf"/>
</dbReference>
<dbReference type="GO" id="GO:0033540">
    <property type="term" value="P:fatty acid beta-oxidation using acyl-CoA oxidase"/>
    <property type="evidence" value="ECO:0007669"/>
    <property type="project" value="TreeGrafter"/>
</dbReference>
<comment type="caution">
    <text evidence="21">The sequence shown here is derived from an EMBL/GenBank/DDBJ whole genome shotgun (WGS) entry which is preliminary data.</text>
</comment>
<feature type="active site" description="Proton acceptor" evidence="14">
    <location>
        <position position="419"/>
    </location>
</feature>
<feature type="domain" description="Acyl-CoA oxidase C-alpha1" evidence="19">
    <location>
        <begin position="273"/>
        <end position="434"/>
    </location>
</feature>
<sequence>MELLASERKASRLDTEQITNLIYGGREMVKRKREIENAVASDPNLDNSYYHYQTTEERFSEAVRKFTYSITKKMPQLKISGPVESHLFRRAVESTNPYALQIIMFIPTIRGQCTQEQKDKWLPLALNYDILGCYAQTEMGHGTFVRGLETTATYDPERQEFDIHSPTLTSTKWWPGGMGVIATHAIVPARLITKGEDKGIHNFIVQLRSLENHKALNGITIGDIGPKFGYDEADNGYLRFDHVRIPRDNLLMRYSQVLPDGTYVHPKSEKLSYGTMVYVRSTLAYSSFDWLSRAVTIAIRYSIVRRQTQNKPGELETQLLDYVNQQYTLIPLLSSAYALYFISQYMLRLYTKSQSHLAQDNIESLPELHATSSGVKSIATSMALKGIESCRLSCGGHGYSLSSGFPYIFYQAAPSVTYEGDNTVLLLQTAHYLVKMRQRVLENPNTSLPDNLTYLSNQRGYSRPISLDFLSTRDQLIMYEGMARSSVDRALAKLRDGARKGNDRFDARNGAAIELTQCAEAHTYYVIVKSFIESVEGREVRSMISHNQTILQSLSNVFSLHYMLSRSGSFLECGVLHSTDLVELRRVLMSLLEQVRPEAVALVDAFDIPDIILRSVLGRKDGDVYRAMWEWVELNPRNKHRFGVHPVYRKYTKQLLKSSL</sequence>
<dbReference type="AlphaFoldDB" id="A0AAV7KKA0"/>
<gene>
    <name evidence="21" type="ORF">LOD99_10089</name>
    <name evidence="20" type="ORF">LOD99_3554</name>
</gene>